<reference evidence="1" key="1">
    <citation type="journal article" date="2021" name="Nat. Commun.">
        <title>Genetic determinants of endophytism in the Arabidopsis root mycobiome.</title>
        <authorList>
            <person name="Mesny F."/>
            <person name="Miyauchi S."/>
            <person name="Thiergart T."/>
            <person name="Pickel B."/>
            <person name="Atanasova L."/>
            <person name="Karlsson M."/>
            <person name="Huettel B."/>
            <person name="Barry K.W."/>
            <person name="Haridas S."/>
            <person name="Chen C."/>
            <person name="Bauer D."/>
            <person name="Andreopoulos W."/>
            <person name="Pangilinan J."/>
            <person name="LaButti K."/>
            <person name="Riley R."/>
            <person name="Lipzen A."/>
            <person name="Clum A."/>
            <person name="Drula E."/>
            <person name="Henrissat B."/>
            <person name="Kohler A."/>
            <person name="Grigoriev I.V."/>
            <person name="Martin F.M."/>
            <person name="Hacquard S."/>
        </authorList>
    </citation>
    <scope>NUCLEOTIDE SEQUENCE</scope>
    <source>
        <strain evidence="1">FSSC 5 MPI-SDFR-AT-0091</strain>
    </source>
</reference>
<accession>A0A9P9H0U3</accession>
<dbReference type="EMBL" id="JAGTJS010000014">
    <property type="protein sequence ID" value="KAH7248169.1"/>
    <property type="molecule type" value="Genomic_DNA"/>
</dbReference>
<organism evidence="1 2">
    <name type="scientific">Fusarium solani</name>
    <name type="common">Filamentous fungus</name>
    <dbReference type="NCBI Taxonomy" id="169388"/>
    <lineage>
        <taxon>Eukaryota</taxon>
        <taxon>Fungi</taxon>
        <taxon>Dikarya</taxon>
        <taxon>Ascomycota</taxon>
        <taxon>Pezizomycotina</taxon>
        <taxon>Sordariomycetes</taxon>
        <taxon>Hypocreomycetidae</taxon>
        <taxon>Hypocreales</taxon>
        <taxon>Nectriaceae</taxon>
        <taxon>Fusarium</taxon>
        <taxon>Fusarium solani species complex</taxon>
    </lineage>
</organism>
<keyword evidence="2" id="KW-1185">Reference proteome</keyword>
<dbReference type="AlphaFoldDB" id="A0A9P9H0U3"/>
<protein>
    <submittedName>
        <fullName evidence="1">Uncharacterized protein</fullName>
    </submittedName>
</protein>
<proteinExistence type="predicted"/>
<name>A0A9P9H0U3_FUSSL</name>
<sequence>MAEQERSNNPWRSGVLYQRFFLTGSRSEYFEVARGLNLDGLRSEDHGSQVRLQQAIDAFQRKDNDVRSQEAGRIDAENDFTAPNPWLRRLSSALHLKDFSGKKGFLRDLISMEYEVGPNDPGESDDAQLRFIHIAFDRMVNHAKAVITPDTVSWNALFESLAGHWLVWEG</sequence>
<comment type="caution">
    <text evidence="1">The sequence shown here is derived from an EMBL/GenBank/DDBJ whole genome shotgun (WGS) entry which is preliminary data.</text>
</comment>
<dbReference type="Proteomes" id="UP000736672">
    <property type="component" value="Unassembled WGS sequence"/>
</dbReference>
<evidence type="ECO:0000313" key="2">
    <source>
        <dbReference type="Proteomes" id="UP000736672"/>
    </source>
</evidence>
<gene>
    <name evidence="1" type="ORF">B0J15DRAFT_498060</name>
</gene>
<evidence type="ECO:0000313" key="1">
    <source>
        <dbReference type="EMBL" id="KAH7248169.1"/>
    </source>
</evidence>
<dbReference type="OrthoDB" id="5078604at2759"/>